<dbReference type="EMBL" id="LXQA011336962">
    <property type="protein sequence ID" value="MCI93728.1"/>
    <property type="molecule type" value="Genomic_DNA"/>
</dbReference>
<proteinExistence type="predicted"/>
<protein>
    <submittedName>
        <fullName evidence="1">Uncharacterized protein</fullName>
    </submittedName>
</protein>
<name>A0A392VZB8_9FABA</name>
<evidence type="ECO:0000313" key="2">
    <source>
        <dbReference type="Proteomes" id="UP000265520"/>
    </source>
</evidence>
<keyword evidence="2" id="KW-1185">Reference proteome</keyword>
<evidence type="ECO:0000313" key="1">
    <source>
        <dbReference type="EMBL" id="MCI93728.1"/>
    </source>
</evidence>
<reference evidence="1 2" key="1">
    <citation type="journal article" date="2018" name="Front. Plant Sci.">
        <title>Red Clover (Trifolium pratense) and Zigzag Clover (T. medium) - A Picture of Genomic Similarities and Differences.</title>
        <authorList>
            <person name="Dluhosova J."/>
            <person name="Istvanek J."/>
            <person name="Nedelnik J."/>
            <person name="Repkova J."/>
        </authorList>
    </citation>
    <scope>NUCLEOTIDE SEQUENCE [LARGE SCALE GENOMIC DNA]</scope>
    <source>
        <strain evidence="2">cv. 10/8</strain>
        <tissue evidence="1">Leaf</tissue>
    </source>
</reference>
<dbReference type="Proteomes" id="UP000265520">
    <property type="component" value="Unassembled WGS sequence"/>
</dbReference>
<comment type="caution">
    <text evidence="1">The sequence shown here is derived from an EMBL/GenBank/DDBJ whole genome shotgun (WGS) entry which is preliminary data.</text>
</comment>
<feature type="non-terminal residue" evidence="1">
    <location>
        <position position="44"/>
    </location>
</feature>
<organism evidence="1 2">
    <name type="scientific">Trifolium medium</name>
    <dbReference type="NCBI Taxonomy" id="97028"/>
    <lineage>
        <taxon>Eukaryota</taxon>
        <taxon>Viridiplantae</taxon>
        <taxon>Streptophyta</taxon>
        <taxon>Embryophyta</taxon>
        <taxon>Tracheophyta</taxon>
        <taxon>Spermatophyta</taxon>
        <taxon>Magnoliopsida</taxon>
        <taxon>eudicotyledons</taxon>
        <taxon>Gunneridae</taxon>
        <taxon>Pentapetalae</taxon>
        <taxon>rosids</taxon>
        <taxon>fabids</taxon>
        <taxon>Fabales</taxon>
        <taxon>Fabaceae</taxon>
        <taxon>Papilionoideae</taxon>
        <taxon>50 kb inversion clade</taxon>
        <taxon>NPAAA clade</taxon>
        <taxon>Hologalegina</taxon>
        <taxon>IRL clade</taxon>
        <taxon>Trifolieae</taxon>
        <taxon>Trifolium</taxon>
    </lineage>
</organism>
<sequence>MIAELQDVSNDLDEKKSKVDRVIQALILEENTEVDMGEQEENED</sequence>
<accession>A0A392VZB8</accession>
<dbReference type="AlphaFoldDB" id="A0A392VZB8"/>